<dbReference type="Proteomes" id="UP000467700">
    <property type="component" value="Unassembled WGS sequence"/>
</dbReference>
<accession>A0A8S0VSL9</accession>
<dbReference type="PANTHER" id="PTHR33604">
    <property type="entry name" value="OSJNBA0004B13.7 PROTEIN"/>
    <property type="match status" value="1"/>
</dbReference>
<evidence type="ECO:0000313" key="2">
    <source>
        <dbReference type="EMBL" id="CAA7267399.1"/>
    </source>
</evidence>
<organism evidence="2 3">
    <name type="scientific">Cyclocybe aegerita</name>
    <name type="common">Black poplar mushroom</name>
    <name type="synonym">Agrocybe aegerita</name>
    <dbReference type="NCBI Taxonomy" id="1973307"/>
    <lineage>
        <taxon>Eukaryota</taxon>
        <taxon>Fungi</taxon>
        <taxon>Dikarya</taxon>
        <taxon>Basidiomycota</taxon>
        <taxon>Agaricomycotina</taxon>
        <taxon>Agaricomycetes</taxon>
        <taxon>Agaricomycetidae</taxon>
        <taxon>Agaricales</taxon>
        <taxon>Agaricineae</taxon>
        <taxon>Bolbitiaceae</taxon>
        <taxon>Cyclocybe</taxon>
    </lineage>
</organism>
<evidence type="ECO:0000256" key="1">
    <source>
        <dbReference type="SAM" id="SignalP"/>
    </source>
</evidence>
<name>A0A8S0VSL9_CYCAE</name>
<comment type="caution">
    <text evidence="2">The sequence shown here is derived from an EMBL/GenBank/DDBJ whole genome shotgun (WGS) entry which is preliminary data.</text>
</comment>
<reference evidence="2 3" key="1">
    <citation type="submission" date="2020-01" db="EMBL/GenBank/DDBJ databases">
        <authorList>
            <person name="Gupta K D."/>
        </authorList>
    </citation>
    <scope>NUCLEOTIDE SEQUENCE [LARGE SCALE GENOMIC DNA]</scope>
</reference>
<dbReference type="InterPro" id="IPR029044">
    <property type="entry name" value="Nucleotide-diphossugar_trans"/>
</dbReference>
<gene>
    <name evidence="2" type="ORF">AAE3_LOCUS9581</name>
</gene>
<dbReference type="OrthoDB" id="2020070at2759"/>
<protein>
    <submittedName>
        <fullName evidence="2">Uncharacterized protein</fullName>
    </submittedName>
</protein>
<sequence>MLSFFNIAFLFSTCLFAFSAFFYSPTPGLSLDPHATVLESSSPVTSNSNSSSKPAEATDNILAELVQSLTPIPPQSLTAILPILPHTLDRTADLLHPFLEPLQSLRELLIICPDSITADVRRELQRAFAALDSAAYPDVSLQPWQGYMQVHAASLKSAAGVSTEWVLVMDESGLAGIPDTAKAALLHPPNASVPFGPKGQHDWLDSSPTASCGWGQVQRTLYLLPPFVMPTSSNSEVGLDMNGQSWIVHGSSNETDLGGLLLGSRRGKMEVHTSQLSFNPDGRQSSAIPLFDLGHNSIPETAPSFTTLNYPGHIEFVFFLSVVDDVKRISPFLCRLQRLNPRPALRLLVYDDENHRPLTGPKWTTQSLIADSCIVEYDILLEAPVVFSEPGAVVLLEWLEIQATTIDILLTIEGFDPFTAYLLSAQRMPVLNDTTVIRIPRRDLGYIDWVSSLSVHELKNWHKPNVEIAVITKDRPASLLRLLGSLQNAHYFGDQISLRINVEQDCDSNSLRIIEQTSWPYGRVFVHHRVIHGGLLPAVVESWYPHTNDSYGVLLEDDVEVSPLFYAWIKMTLLRYRYGKPQNRLVQLFGVSLYQQKHLELPIEGRQPFNPRSLFSLVGLPETNTPYLSQVPCSWGALYFPEQWREFHDYLAVRFTETALTMDEDVVPNVRSNYWTKSWKKFFIELIYLRGYLMLYPNYDAFLSLSTNHLEVGSHVKTGEASKLLDLPDHRLPDIEENVETS</sequence>
<dbReference type="Gene3D" id="3.90.550.10">
    <property type="entry name" value="Spore Coat Polysaccharide Biosynthesis Protein SpsA, Chain A"/>
    <property type="match status" value="1"/>
</dbReference>
<feature type="chain" id="PRO_5035850539" evidence="1">
    <location>
        <begin position="20"/>
        <end position="742"/>
    </location>
</feature>
<keyword evidence="1" id="KW-0732">Signal</keyword>
<feature type="signal peptide" evidence="1">
    <location>
        <begin position="1"/>
        <end position="19"/>
    </location>
</feature>
<dbReference type="PANTHER" id="PTHR33604:SF3">
    <property type="entry name" value="OSJNBA0004B13.7 PROTEIN"/>
    <property type="match status" value="1"/>
</dbReference>
<evidence type="ECO:0000313" key="3">
    <source>
        <dbReference type="Proteomes" id="UP000467700"/>
    </source>
</evidence>
<keyword evidence="3" id="KW-1185">Reference proteome</keyword>
<dbReference type="EMBL" id="CACVBS010000059">
    <property type="protein sequence ID" value="CAA7267399.1"/>
    <property type="molecule type" value="Genomic_DNA"/>
</dbReference>
<dbReference type="SUPFAM" id="SSF53448">
    <property type="entry name" value="Nucleotide-diphospho-sugar transferases"/>
    <property type="match status" value="1"/>
</dbReference>
<proteinExistence type="predicted"/>
<dbReference type="AlphaFoldDB" id="A0A8S0VSL9"/>